<dbReference type="InterPro" id="IPR003594">
    <property type="entry name" value="HATPase_dom"/>
</dbReference>
<dbReference type="SUPFAM" id="SSF55874">
    <property type="entry name" value="ATPase domain of HSP90 chaperone/DNA topoisomerase II/histidine kinase"/>
    <property type="match status" value="1"/>
</dbReference>
<evidence type="ECO:0000259" key="2">
    <source>
        <dbReference type="SMART" id="SM00387"/>
    </source>
</evidence>
<dbReference type="Gene3D" id="3.30.565.10">
    <property type="entry name" value="Histidine kinase-like ATPase, C-terminal domain"/>
    <property type="match status" value="1"/>
</dbReference>
<reference evidence="3" key="2">
    <citation type="submission" date="2020-09" db="EMBL/GenBank/DDBJ databases">
        <authorList>
            <person name="Sun Q."/>
            <person name="Zhou Y."/>
        </authorList>
    </citation>
    <scope>NUCLEOTIDE SEQUENCE</scope>
    <source>
        <strain evidence="3">CGMCC 4.7278</strain>
    </source>
</reference>
<name>A0A917QB73_9NOCA</name>
<evidence type="ECO:0000256" key="1">
    <source>
        <dbReference type="SAM" id="Phobius"/>
    </source>
</evidence>
<evidence type="ECO:0000313" key="3">
    <source>
        <dbReference type="EMBL" id="GGK41888.1"/>
    </source>
</evidence>
<reference evidence="3" key="1">
    <citation type="journal article" date="2014" name="Int. J. Syst. Evol. Microbiol.">
        <title>Complete genome sequence of Corynebacterium casei LMG S-19264T (=DSM 44701T), isolated from a smear-ripened cheese.</title>
        <authorList>
            <consortium name="US DOE Joint Genome Institute (JGI-PGF)"/>
            <person name="Walter F."/>
            <person name="Albersmeier A."/>
            <person name="Kalinowski J."/>
            <person name="Ruckert C."/>
        </authorList>
    </citation>
    <scope>NUCLEOTIDE SEQUENCE</scope>
    <source>
        <strain evidence="3">CGMCC 4.7278</strain>
    </source>
</reference>
<feature type="transmembrane region" description="Helical" evidence="1">
    <location>
        <begin position="20"/>
        <end position="38"/>
    </location>
</feature>
<dbReference type="SMART" id="SM00387">
    <property type="entry name" value="HATPase_c"/>
    <property type="match status" value="1"/>
</dbReference>
<proteinExistence type="predicted"/>
<dbReference type="Proteomes" id="UP000612956">
    <property type="component" value="Unassembled WGS sequence"/>
</dbReference>
<keyword evidence="1" id="KW-0472">Membrane</keyword>
<comment type="caution">
    <text evidence="3">The sequence shown here is derived from an EMBL/GenBank/DDBJ whole genome shotgun (WGS) entry which is preliminary data.</text>
</comment>
<organism evidence="3 4">
    <name type="scientific">Nocardia camponoti</name>
    <dbReference type="NCBI Taxonomy" id="1616106"/>
    <lineage>
        <taxon>Bacteria</taxon>
        <taxon>Bacillati</taxon>
        <taxon>Actinomycetota</taxon>
        <taxon>Actinomycetes</taxon>
        <taxon>Mycobacteriales</taxon>
        <taxon>Nocardiaceae</taxon>
        <taxon>Nocardia</taxon>
    </lineage>
</organism>
<evidence type="ECO:0000313" key="4">
    <source>
        <dbReference type="Proteomes" id="UP000612956"/>
    </source>
</evidence>
<keyword evidence="1" id="KW-0812">Transmembrane</keyword>
<dbReference type="AlphaFoldDB" id="A0A917QB73"/>
<protein>
    <recommendedName>
        <fullName evidence="2">Histidine kinase/HSP90-like ATPase domain-containing protein</fullName>
    </recommendedName>
</protein>
<accession>A0A917QB73</accession>
<sequence length="388" mass="39738">MIQHELARAATDQIVRRLGVAIGVGALIVMVLELPAVLTQHTVDGHWPEIQLAAAYVMFAPLVAVSARGPAAAIGPFAGAAALCYLAATVATPAIYAAVHAGSIASWPYRGLVLGTMAAGLAWSVRFAAGYAAILAVATSASNCFVIPESSLFGDITRALGVAALFLWCVVYARAAADRVDREGVRQRGRAATVAAAAATERESARFAALIHDAVLSTLLAAARATESTAALRGQAARTLEQLEQSRAAPAVLAIDAPSIVTLLRDATADVAPDLVVGTTLADTTLRVPIDVAQRLAAALTEALRNSLRHAGQRARRAVAVELTATSVQVTVSDDGAGFAPETVPADRLGIAGSIIGRMAAVAGGAAIVESTPGLGTTVTLRWEPDHG</sequence>
<feature type="transmembrane region" description="Helical" evidence="1">
    <location>
        <begin position="111"/>
        <end position="136"/>
    </location>
</feature>
<feature type="domain" description="Histidine kinase/HSP90-like ATPase" evidence="2">
    <location>
        <begin position="291"/>
        <end position="387"/>
    </location>
</feature>
<feature type="transmembrane region" description="Helical" evidence="1">
    <location>
        <begin position="156"/>
        <end position="177"/>
    </location>
</feature>
<keyword evidence="4" id="KW-1185">Reference proteome</keyword>
<keyword evidence="1" id="KW-1133">Transmembrane helix</keyword>
<feature type="transmembrane region" description="Helical" evidence="1">
    <location>
        <begin position="50"/>
        <end position="67"/>
    </location>
</feature>
<gene>
    <name evidence="3" type="ORF">GCM10011591_11710</name>
</gene>
<dbReference type="Pfam" id="PF02518">
    <property type="entry name" value="HATPase_c"/>
    <property type="match status" value="1"/>
</dbReference>
<feature type="transmembrane region" description="Helical" evidence="1">
    <location>
        <begin position="73"/>
        <end position="99"/>
    </location>
</feature>
<dbReference type="RefSeq" id="WP_188827741.1">
    <property type="nucleotide sequence ID" value="NZ_BMMW01000001.1"/>
</dbReference>
<dbReference type="InterPro" id="IPR036890">
    <property type="entry name" value="HATPase_C_sf"/>
</dbReference>
<dbReference type="EMBL" id="BMMW01000001">
    <property type="protein sequence ID" value="GGK41888.1"/>
    <property type="molecule type" value="Genomic_DNA"/>
</dbReference>